<dbReference type="Gene3D" id="3.30.70.270">
    <property type="match status" value="1"/>
</dbReference>
<dbReference type="PANTHER" id="PTHR34072:SF52">
    <property type="entry name" value="RIBONUCLEASE H"/>
    <property type="match status" value="1"/>
</dbReference>
<accession>A0A5S6QKA6</accession>
<dbReference type="InterPro" id="IPR043502">
    <property type="entry name" value="DNA/RNA_pol_sf"/>
</dbReference>
<dbReference type="InterPro" id="IPR041577">
    <property type="entry name" value="RT_RNaseH_2"/>
</dbReference>
<dbReference type="WBParaSite" id="TMUE_2000007776.1">
    <property type="protein sequence ID" value="TMUE_2000007776.1"/>
    <property type="gene ID" value="WBGene00300004"/>
</dbReference>
<reference evidence="3" key="1">
    <citation type="submission" date="2019-12" db="UniProtKB">
        <authorList>
            <consortium name="WormBaseParasite"/>
        </authorList>
    </citation>
    <scope>IDENTIFICATION</scope>
</reference>
<evidence type="ECO:0000259" key="1">
    <source>
        <dbReference type="Pfam" id="PF17919"/>
    </source>
</evidence>
<dbReference type="Proteomes" id="UP000046395">
    <property type="component" value="Unassembled WGS sequence"/>
</dbReference>
<dbReference type="AlphaFoldDB" id="A0A5S6QKA6"/>
<dbReference type="PANTHER" id="PTHR34072">
    <property type="entry name" value="ENZYMATIC POLYPROTEIN-RELATED"/>
    <property type="match status" value="1"/>
</dbReference>
<evidence type="ECO:0000313" key="2">
    <source>
        <dbReference type="Proteomes" id="UP000046395"/>
    </source>
</evidence>
<dbReference type="Pfam" id="PF17919">
    <property type="entry name" value="RT_RNaseH_2"/>
    <property type="match status" value="1"/>
</dbReference>
<dbReference type="SUPFAM" id="SSF56672">
    <property type="entry name" value="DNA/RNA polymerases"/>
    <property type="match status" value="1"/>
</dbReference>
<name>A0A5S6QKA6_TRIMR</name>
<feature type="domain" description="Reverse transcriptase/retrotransposon-derived protein RNase H-like" evidence="1">
    <location>
        <begin position="189"/>
        <end position="278"/>
    </location>
</feature>
<organism evidence="2 3">
    <name type="scientific">Trichuris muris</name>
    <name type="common">Mouse whipworm</name>
    <dbReference type="NCBI Taxonomy" id="70415"/>
    <lineage>
        <taxon>Eukaryota</taxon>
        <taxon>Metazoa</taxon>
        <taxon>Ecdysozoa</taxon>
        <taxon>Nematoda</taxon>
        <taxon>Enoplea</taxon>
        <taxon>Dorylaimia</taxon>
        <taxon>Trichinellida</taxon>
        <taxon>Trichuridae</taxon>
        <taxon>Trichuris</taxon>
    </lineage>
</organism>
<dbReference type="InterPro" id="IPR043128">
    <property type="entry name" value="Rev_trsase/Diguanyl_cyclase"/>
</dbReference>
<dbReference type="CDD" id="cd09274">
    <property type="entry name" value="RNase_HI_RT_Ty3"/>
    <property type="match status" value="1"/>
</dbReference>
<evidence type="ECO:0000313" key="3">
    <source>
        <dbReference type="WBParaSite" id="TMUE_2000007776.1"/>
    </source>
</evidence>
<dbReference type="STRING" id="70415.A0A5S6QKA6"/>
<sequence length="341" mass="37425">MLYVSKVLNADPTFVKGKMEADKLEKLEQQHLCVPKFVGKPGDNCQEAEGLAKESTIDKRPTMKQGMMDACTNNGQGKDEEQSVTKENPDLVAHTKRGLIISEKESETVGQIISDPNLAAGQQAAISQLQNQAATEKVHKNRCCSKCSLPNKSAVIGMMTWYSKFIPHFSLVVEPLRSLVRTPNSPFSWGPAAEKSFQKLKQLLLESPAFALFDPALETIVTTDASDVGIGAVLSQVQHDGNERTVAFASRTLSAAERKYSVLGERSISMHLGCRKMAVLALCKGADRASLRIARWSMKLMGFNYDVKYKPGNVNVVADALSRLPVIDLHEVAEYEEDIIA</sequence>
<keyword evidence="2" id="KW-1185">Reference proteome</keyword>
<protein>
    <submittedName>
        <fullName evidence="3">RT_RNaseH_2 domain-containing protein</fullName>
    </submittedName>
</protein>
<proteinExistence type="predicted"/>